<dbReference type="STRING" id="260086.SAMN05216207_10653"/>
<gene>
    <name evidence="5" type="ORF">SAMN05216207_10653</name>
</gene>
<protein>
    <submittedName>
        <fullName evidence="5">DNA-binding transcriptional regulator, ArsR family</fullName>
    </submittedName>
</protein>
<dbReference type="Pfam" id="PF01022">
    <property type="entry name" value="HTH_5"/>
    <property type="match status" value="1"/>
</dbReference>
<dbReference type="InterPro" id="IPR011991">
    <property type="entry name" value="ArsR-like_HTH"/>
</dbReference>
<evidence type="ECO:0000256" key="3">
    <source>
        <dbReference type="ARBA" id="ARBA00023163"/>
    </source>
</evidence>
<dbReference type="CDD" id="cd00090">
    <property type="entry name" value="HTH_ARSR"/>
    <property type="match status" value="1"/>
</dbReference>
<dbReference type="InterPro" id="IPR001845">
    <property type="entry name" value="HTH_ArsR_DNA-bd_dom"/>
</dbReference>
<name>A0A1I5HGT4_PSUAM</name>
<evidence type="ECO:0000259" key="4">
    <source>
        <dbReference type="PROSITE" id="PS50987"/>
    </source>
</evidence>
<organism evidence="5 6">
    <name type="scientific">Pseudonocardia ammonioxydans</name>
    <dbReference type="NCBI Taxonomy" id="260086"/>
    <lineage>
        <taxon>Bacteria</taxon>
        <taxon>Bacillati</taxon>
        <taxon>Actinomycetota</taxon>
        <taxon>Actinomycetes</taxon>
        <taxon>Pseudonocardiales</taxon>
        <taxon>Pseudonocardiaceae</taxon>
        <taxon>Pseudonocardia</taxon>
    </lineage>
</organism>
<keyword evidence="3" id="KW-0804">Transcription</keyword>
<dbReference type="SMART" id="SM00418">
    <property type="entry name" value="HTH_ARSR"/>
    <property type="match status" value="1"/>
</dbReference>
<keyword evidence="6" id="KW-1185">Reference proteome</keyword>
<dbReference type="SUPFAM" id="SSF46785">
    <property type="entry name" value="Winged helix' DNA-binding domain"/>
    <property type="match status" value="1"/>
</dbReference>
<dbReference type="NCBIfam" id="NF033788">
    <property type="entry name" value="HTH_metalloreg"/>
    <property type="match status" value="1"/>
</dbReference>
<dbReference type="InterPro" id="IPR051011">
    <property type="entry name" value="Metal_resp_trans_reg"/>
</dbReference>
<keyword evidence="2 5" id="KW-0238">DNA-binding</keyword>
<evidence type="ECO:0000256" key="2">
    <source>
        <dbReference type="ARBA" id="ARBA00023125"/>
    </source>
</evidence>
<feature type="domain" description="HTH arsR-type" evidence="4">
    <location>
        <begin position="9"/>
        <end position="113"/>
    </location>
</feature>
<dbReference type="AlphaFoldDB" id="A0A1I5HGT4"/>
<dbReference type="GO" id="GO:0003700">
    <property type="term" value="F:DNA-binding transcription factor activity"/>
    <property type="evidence" value="ECO:0007669"/>
    <property type="project" value="InterPro"/>
</dbReference>
<evidence type="ECO:0000256" key="1">
    <source>
        <dbReference type="ARBA" id="ARBA00023015"/>
    </source>
</evidence>
<dbReference type="PRINTS" id="PR00778">
    <property type="entry name" value="HTHARSR"/>
</dbReference>
<dbReference type="PROSITE" id="PS50987">
    <property type="entry name" value="HTH_ARSR_2"/>
    <property type="match status" value="1"/>
</dbReference>
<dbReference type="Gene3D" id="1.10.10.10">
    <property type="entry name" value="Winged helix-like DNA-binding domain superfamily/Winged helix DNA-binding domain"/>
    <property type="match status" value="1"/>
</dbReference>
<dbReference type="PANTHER" id="PTHR43132">
    <property type="entry name" value="ARSENICAL RESISTANCE OPERON REPRESSOR ARSR-RELATED"/>
    <property type="match status" value="1"/>
</dbReference>
<keyword evidence="1" id="KW-0805">Transcription regulation</keyword>
<dbReference type="InterPro" id="IPR036390">
    <property type="entry name" value="WH_DNA-bd_sf"/>
</dbReference>
<reference evidence="5 6" key="1">
    <citation type="submission" date="2016-10" db="EMBL/GenBank/DDBJ databases">
        <authorList>
            <person name="de Groot N.N."/>
        </authorList>
    </citation>
    <scope>NUCLEOTIDE SEQUENCE [LARGE SCALE GENOMIC DNA]</scope>
    <source>
        <strain evidence="5 6">CGMCC 4.1877</strain>
    </source>
</reference>
<sequence>MSTTVDGCYPAPVTANENLAFDALSDRVRRQILSLLGERGELTVSEIAANVDAVGRSTVSSHLRILRTSGILTERRDGRRRLYSLNADGAVRDAFRFLQSLLQTGVALDSASPDAADCIAQSHPDADHERDAS</sequence>
<evidence type="ECO:0000313" key="5">
    <source>
        <dbReference type="EMBL" id="SFO47453.1"/>
    </source>
</evidence>
<dbReference type="EMBL" id="FOUY01000065">
    <property type="protein sequence ID" value="SFO47453.1"/>
    <property type="molecule type" value="Genomic_DNA"/>
</dbReference>
<proteinExistence type="predicted"/>
<accession>A0A1I5HGT4</accession>
<evidence type="ECO:0000313" key="6">
    <source>
        <dbReference type="Proteomes" id="UP000199614"/>
    </source>
</evidence>
<dbReference type="Proteomes" id="UP000199614">
    <property type="component" value="Unassembled WGS sequence"/>
</dbReference>
<dbReference type="InterPro" id="IPR036388">
    <property type="entry name" value="WH-like_DNA-bd_sf"/>
</dbReference>
<dbReference type="GO" id="GO:0003677">
    <property type="term" value="F:DNA binding"/>
    <property type="evidence" value="ECO:0007669"/>
    <property type="project" value="UniProtKB-KW"/>
</dbReference>
<dbReference type="PANTHER" id="PTHR43132:SF2">
    <property type="entry name" value="ARSENICAL RESISTANCE OPERON REPRESSOR ARSR-RELATED"/>
    <property type="match status" value="1"/>
</dbReference>